<evidence type="ECO:0000313" key="2">
    <source>
        <dbReference type="EMBL" id="KAH9384682.1"/>
    </source>
</evidence>
<feature type="compositionally biased region" description="Polar residues" evidence="1">
    <location>
        <begin position="126"/>
        <end position="137"/>
    </location>
</feature>
<accession>A0A9J6HC52</accession>
<organism evidence="2 3">
    <name type="scientific">Haemaphysalis longicornis</name>
    <name type="common">Bush tick</name>
    <dbReference type="NCBI Taxonomy" id="44386"/>
    <lineage>
        <taxon>Eukaryota</taxon>
        <taxon>Metazoa</taxon>
        <taxon>Ecdysozoa</taxon>
        <taxon>Arthropoda</taxon>
        <taxon>Chelicerata</taxon>
        <taxon>Arachnida</taxon>
        <taxon>Acari</taxon>
        <taxon>Parasitiformes</taxon>
        <taxon>Ixodida</taxon>
        <taxon>Ixodoidea</taxon>
        <taxon>Ixodidae</taxon>
        <taxon>Haemaphysalinae</taxon>
        <taxon>Haemaphysalis</taxon>
    </lineage>
</organism>
<dbReference type="Proteomes" id="UP000821853">
    <property type="component" value="Unassembled WGS sequence"/>
</dbReference>
<feature type="compositionally biased region" description="Polar residues" evidence="1">
    <location>
        <begin position="46"/>
        <end position="56"/>
    </location>
</feature>
<proteinExistence type="predicted"/>
<feature type="region of interest" description="Disordered" evidence="1">
    <location>
        <begin position="1"/>
        <end position="220"/>
    </location>
</feature>
<feature type="compositionally biased region" description="Polar residues" evidence="1">
    <location>
        <begin position="192"/>
        <end position="211"/>
    </location>
</feature>
<keyword evidence="3" id="KW-1185">Reference proteome</keyword>
<comment type="caution">
    <text evidence="2">The sequence shown here is derived from an EMBL/GenBank/DDBJ whole genome shotgun (WGS) entry which is preliminary data.</text>
</comment>
<feature type="compositionally biased region" description="Low complexity" evidence="1">
    <location>
        <begin position="151"/>
        <end position="167"/>
    </location>
</feature>
<name>A0A9J6HC52_HAELO</name>
<gene>
    <name evidence="2" type="ORF">HPB48_026692</name>
</gene>
<sequence length="220" mass="24334">MRKTGTQGRCLPGPRKQDMHWLRNEESPIGSHLRAEMRTLRRRSPNRGQEMQQTLPDTLHTQERSWEKKKRALERQDRDKDQRTSGEGAGGILKPGKTQMSSLFPALPPAGSGGIQHQKRGRTSRDSTPSHMRNSRSASRKRGDSKARSRSVQAQVQVQVQVQVQSGPGPGPSPNQGTGPTRASRDGRQETHSTNTVSWATAVSQGGTQVQKLHPTAEEK</sequence>
<feature type="compositionally biased region" description="Basic and acidic residues" evidence="1">
    <location>
        <begin position="73"/>
        <end position="84"/>
    </location>
</feature>
<dbReference type="EMBL" id="JABSTR010002916">
    <property type="protein sequence ID" value="KAH9384682.1"/>
    <property type="molecule type" value="Genomic_DNA"/>
</dbReference>
<evidence type="ECO:0000313" key="3">
    <source>
        <dbReference type="Proteomes" id="UP000821853"/>
    </source>
</evidence>
<dbReference type="VEuPathDB" id="VectorBase:HLOH_055016"/>
<feature type="compositionally biased region" description="Basic and acidic residues" evidence="1">
    <location>
        <begin position="15"/>
        <end position="26"/>
    </location>
</feature>
<protein>
    <submittedName>
        <fullName evidence="2">Uncharacterized protein</fullName>
    </submittedName>
</protein>
<evidence type="ECO:0000256" key="1">
    <source>
        <dbReference type="SAM" id="MobiDB-lite"/>
    </source>
</evidence>
<dbReference type="AlphaFoldDB" id="A0A9J6HC52"/>
<reference evidence="2 3" key="1">
    <citation type="journal article" date="2020" name="Cell">
        <title>Large-Scale Comparative Analyses of Tick Genomes Elucidate Their Genetic Diversity and Vector Capacities.</title>
        <authorList>
            <consortium name="Tick Genome and Microbiome Consortium (TIGMIC)"/>
            <person name="Jia N."/>
            <person name="Wang J."/>
            <person name="Shi W."/>
            <person name="Du L."/>
            <person name="Sun Y."/>
            <person name="Zhan W."/>
            <person name="Jiang J.F."/>
            <person name="Wang Q."/>
            <person name="Zhang B."/>
            <person name="Ji P."/>
            <person name="Bell-Sakyi L."/>
            <person name="Cui X.M."/>
            <person name="Yuan T.T."/>
            <person name="Jiang B.G."/>
            <person name="Yang W.F."/>
            <person name="Lam T.T."/>
            <person name="Chang Q.C."/>
            <person name="Ding S.J."/>
            <person name="Wang X.J."/>
            <person name="Zhu J.G."/>
            <person name="Ruan X.D."/>
            <person name="Zhao L."/>
            <person name="Wei J.T."/>
            <person name="Ye R.Z."/>
            <person name="Que T.C."/>
            <person name="Du C.H."/>
            <person name="Zhou Y.H."/>
            <person name="Cheng J.X."/>
            <person name="Dai P.F."/>
            <person name="Guo W.B."/>
            <person name="Han X.H."/>
            <person name="Huang E.J."/>
            <person name="Li L.F."/>
            <person name="Wei W."/>
            <person name="Gao Y.C."/>
            <person name="Liu J.Z."/>
            <person name="Shao H.Z."/>
            <person name="Wang X."/>
            <person name="Wang C.C."/>
            <person name="Yang T.C."/>
            <person name="Huo Q.B."/>
            <person name="Li W."/>
            <person name="Chen H.Y."/>
            <person name="Chen S.E."/>
            <person name="Zhou L.G."/>
            <person name="Ni X.B."/>
            <person name="Tian J.H."/>
            <person name="Sheng Y."/>
            <person name="Liu T."/>
            <person name="Pan Y.S."/>
            <person name="Xia L.Y."/>
            <person name="Li J."/>
            <person name="Zhao F."/>
            <person name="Cao W.C."/>
        </authorList>
    </citation>
    <scope>NUCLEOTIDE SEQUENCE [LARGE SCALE GENOMIC DNA]</scope>
    <source>
        <strain evidence="2">HaeL-2018</strain>
    </source>
</reference>